<organism evidence="2 3">
    <name type="scientific">Litchfieldella rifensis</name>
    <dbReference type="NCBI Taxonomy" id="762643"/>
    <lineage>
        <taxon>Bacteria</taxon>
        <taxon>Pseudomonadati</taxon>
        <taxon>Pseudomonadota</taxon>
        <taxon>Gammaproteobacteria</taxon>
        <taxon>Oceanospirillales</taxon>
        <taxon>Halomonadaceae</taxon>
        <taxon>Litchfieldella</taxon>
    </lineage>
</organism>
<gene>
    <name evidence="2" type="ORF">ACFOEV_18860</name>
</gene>
<proteinExistence type="predicted"/>
<dbReference type="Proteomes" id="UP001595579">
    <property type="component" value="Unassembled WGS sequence"/>
</dbReference>
<protein>
    <submittedName>
        <fullName evidence="2">Uncharacterized protein</fullName>
    </submittedName>
</protein>
<evidence type="ECO:0000313" key="2">
    <source>
        <dbReference type="EMBL" id="MFC3285663.1"/>
    </source>
</evidence>
<keyword evidence="1" id="KW-1133">Transmembrane helix</keyword>
<evidence type="ECO:0000256" key="1">
    <source>
        <dbReference type="SAM" id="Phobius"/>
    </source>
</evidence>
<dbReference type="RefSeq" id="WP_386776441.1">
    <property type="nucleotide sequence ID" value="NZ_JBHRUG010000037.1"/>
</dbReference>
<reference evidence="3" key="1">
    <citation type="journal article" date="2019" name="Int. J. Syst. Evol. Microbiol.">
        <title>The Global Catalogue of Microorganisms (GCM) 10K type strain sequencing project: providing services to taxonomists for standard genome sequencing and annotation.</title>
        <authorList>
            <consortium name="The Broad Institute Genomics Platform"/>
            <consortium name="The Broad Institute Genome Sequencing Center for Infectious Disease"/>
            <person name="Wu L."/>
            <person name="Ma J."/>
        </authorList>
    </citation>
    <scope>NUCLEOTIDE SEQUENCE [LARGE SCALE GENOMIC DNA]</scope>
    <source>
        <strain evidence="3">CECT 7698</strain>
    </source>
</reference>
<keyword evidence="1" id="KW-0812">Transmembrane</keyword>
<sequence>MTLPLPHQDDDAPRSPLLNLLIVVTLVTIVVALWYLVDYYLRGSREDVTWYPPAKSCDLHRGPCEASLGLGTRLVLELDGELQALQVLPIEVRVEGVDAEAVAVEFVGRDMSMGLNRFPLQPVGEGHFRGDGQIGVCTEAVMPWRAQVVIETPQGRQGSWFDFEVRRPW</sequence>
<dbReference type="EMBL" id="JBHRUG010000037">
    <property type="protein sequence ID" value="MFC3285663.1"/>
    <property type="molecule type" value="Genomic_DNA"/>
</dbReference>
<comment type="caution">
    <text evidence="2">The sequence shown here is derived from an EMBL/GenBank/DDBJ whole genome shotgun (WGS) entry which is preliminary data.</text>
</comment>
<feature type="transmembrane region" description="Helical" evidence="1">
    <location>
        <begin position="20"/>
        <end position="37"/>
    </location>
</feature>
<accession>A0ABV7LTB3</accession>
<keyword evidence="1" id="KW-0472">Membrane</keyword>
<keyword evidence="3" id="KW-1185">Reference proteome</keyword>
<evidence type="ECO:0000313" key="3">
    <source>
        <dbReference type="Proteomes" id="UP001595579"/>
    </source>
</evidence>
<name>A0ABV7LTB3_9GAMM</name>